<evidence type="ECO:0000259" key="15">
    <source>
        <dbReference type="Pfam" id="PF01326"/>
    </source>
</evidence>
<evidence type="ECO:0000256" key="13">
    <source>
        <dbReference type="ARBA" id="ARBA00033470"/>
    </source>
</evidence>
<organism evidence="16 17">
    <name type="scientific">Archangium lansingense</name>
    <dbReference type="NCBI Taxonomy" id="2995310"/>
    <lineage>
        <taxon>Bacteria</taxon>
        <taxon>Pseudomonadati</taxon>
        <taxon>Myxococcota</taxon>
        <taxon>Myxococcia</taxon>
        <taxon>Myxococcales</taxon>
        <taxon>Cystobacterineae</taxon>
        <taxon>Archangiaceae</taxon>
        <taxon>Archangium</taxon>
    </lineage>
</organism>
<accession>A0ABT4A043</accession>
<evidence type="ECO:0000256" key="4">
    <source>
        <dbReference type="ARBA" id="ARBA00007837"/>
    </source>
</evidence>
<dbReference type="PROSITE" id="PS51257">
    <property type="entry name" value="PROKAR_LIPOPROTEIN"/>
    <property type="match status" value="1"/>
</dbReference>
<dbReference type="EC" id="2.7.9.2" evidence="5"/>
<evidence type="ECO:0000256" key="1">
    <source>
        <dbReference type="ARBA" id="ARBA00001946"/>
    </source>
</evidence>
<proteinExistence type="inferred from homology"/>
<keyword evidence="9" id="KW-0547">Nucleotide-binding</keyword>
<keyword evidence="12" id="KW-0460">Magnesium</keyword>
<dbReference type="PANTHER" id="PTHR43030:SF1">
    <property type="entry name" value="PHOSPHOENOLPYRUVATE SYNTHASE"/>
    <property type="match status" value="1"/>
</dbReference>
<evidence type="ECO:0000256" key="2">
    <source>
        <dbReference type="ARBA" id="ARBA00002988"/>
    </source>
</evidence>
<evidence type="ECO:0000256" key="11">
    <source>
        <dbReference type="ARBA" id="ARBA00022840"/>
    </source>
</evidence>
<evidence type="ECO:0000313" key="17">
    <source>
        <dbReference type="Proteomes" id="UP001207654"/>
    </source>
</evidence>
<keyword evidence="10" id="KW-0418">Kinase</keyword>
<comment type="similarity">
    <text evidence="4">Belongs to the PEP-utilizing enzyme family.</text>
</comment>
<comment type="cofactor">
    <cofactor evidence="1">
        <name>Mg(2+)</name>
        <dbReference type="ChEBI" id="CHEBI:18420"/>
    </cofactor>
</comment>
<keyword evidence="8" id="KW-0479">Metal-binding</keyword>
<evidence type="ECO:0000256" key="3">
    <source>
        <dbReference type="ARBA" id="ARBA00004742"/>
    </source>
</evidence>
<evidence type="ECO:0000256" key="12">
    <source>
        <dbReference type="ARBA" id="ARBA00022842"/>
    </source>
</evidence>
<protein>
    <recommendedName>
        <fullName evidence="6">Phosphoenolpyruvate synthase</fullName>
        <ecNumber evidence="5">2.7.9.2</ecNumber>
    </recommendedName>
    <alternativeName>
        <fullName evidence="13">Pyruvate, water dikinase</fullName>
    </alternativeName>
</protein>
<sequence length="672" mass="74551">MRPYTFILVAVAFSLACTSSPSPEEQVKEWTCELAEGDPAPEFLKSLGCQGDFTVLASEPLDTSIPGARSVKVVMDRFDGDSLYFQNSQKYAIHYQFVSSHLSGQGLPIVGSLADFNQTEYYAPDRRFLLGAVTYYEGPGVWALELAPYDTASAELMTQLYESVRDAGYFGSALVFHPTSQAVEAEAKNLASSIRVMTTDELYAATDYQPLNLATSVGRLRFIQAEELETTYLAYRDIVVLDRLPNDISTVVGIITEEFQTPLSHVNVLSQNRKTPNMGLREAMTNAQLRALEGKWVRLTVGAFDWSVEEVTVAEADAYWEEHKPVPVVLPSADLTVKEFRDIEDVVTGGTGSLREALKAAIPAFGGKAAHYSVLATTEDLPVRKAFAIPAWYYVQFMEENGFYARLDELLADPEFQAKPEVRDARLKEFRAAMKAAPVNAEFQRMLQEKLAADYPGLTMRFRTSTNSEDLEGFPCAGCYESHTGDPSDWEDVLEAIRKTWASIWLFRTFEEREFHSIDHKSIVMALLVHHNFPDEEANGVALTANPFDPSGLQPGFYVNVQVGGDAEVVHPPPGITSDQFIYEFNQPGLPLTYLSHSNLVVTGQTVLTSAQVYELGKALELIHQRFSPAYGPRAGNTGWYAMDVEFKFDGEPGETPALTVKQARPHPGRGQ</sequence>
<comment type="caution">
    <text evidence="16">The sequence shown here is derived from an EMBL/GenBank/DDBJ whole genome shotgun (WGS) entry which is preliminary data.</text>
</comment>
<evidence type="ECO:0000256" key="5">
    <source>
        <dbReference type="ARBA" id="ARBA00011996"/>
    </source>
</evidence>
<dbReference type="InterPro" id="IPR013815">
    <property type="entry name" value="ATP_grasp_subdomain_1"/>
</dbReference>
<keyword evidence="7" id="KW-0808">Transferase</keyword>
<dbReference type="EMBL" id="JAPNKA010000001">
    <property type="protein sequence ID" value="MCY1075012.1"/>
    <property type="molecule type" value="Genomic_DNA"/>
</dbReference>
<evidence type="ECO:0000256" key="6">
    <source>
        <dbReference type="ARBA" id="ARBA00021623"/>
    </source>
</evidence>
<evidence type="ECO:0000313" key="16">
    <source>
        <dbReference type="EMBL" id="MCY1075012.1"/>
    </source>
</evidence>
<feature type="domain" description="Pyruvate phosphate dikinase AMP/ATP-binding" evidence="15">
    <location>
        <begin position="364"/>
        <end position="667"/>
    </location>
</feature>
<name>A0ABT4A043_9BACT</name>
<comment type="catalytic activity">
    <reaction evidence="14">
        <text>pyruvate + ATP + H2O = phosphoenolpyruvate + AMP + phosphate + 2 H(+)</text>
        <dbReference type="Rhea" id="RHEA:11364"/>
        <dbReference type="ChEBI" id="CHEBI:15361"/>
        <dbReference type="ChEBI" id="CHEBI:15377"/>
        <dbReference type="ChEBI" id="CHEBI:15378"/>
        <dbReference type="ChEBI" id="CHEBI:30616"/>
        <dbReference type="ChEBI" id="CHEBI:43474"/>
        <dbReference type="ChEBI" id="CHEBI:58702"/>
        <dbReference type="ChEBI" id="CHEBI:456215"/>
        <dbReference type="EC" id="2.7.9.2"/>
    </reaction>
</comment>
<dbReference type="InterPro" id="IPR006319">
    <property type="entry name" value="PEP_synth"/>
</dbReference>
<dbReference type="SUPFAM" id="SSF56059">
    <property type="entry name" value="Glutathione synthetase ATP-binding domain-like"/>
    <property type="match status" value="1"/>
</dbReference>
<dbReference type="Proteomes" id="UP001207654">
    <property type="component" value="Unassembled WGS sequence"/>
</dbReference>
<evidence type="ECO:0000256" key="8">
    <source>
        <dbReference type="ARBA" id="ARBA00022723"/>
    </source>
</evidence>
<dbReference type="Pfam" id="PF01326">
    <property type="entry name" value="PPDK_N"/>
    <property type="match status" value="1"/>
</dbReference>
<dbReference type="PANTHER" id="PTHR43030">
    <property type="entry name" value="PHOSPHOENOLPYRUVATE SYNTHASE"/>
    <property type="match status" value="1"/>
</dbReference>
<evidence type="ECO:0000256" key="14">
    <source>
        <dbReference type="ARBA" id="ARBA00047700"/>
    </source>
</evidence>
<dbReference type="RefSeq" id="WP_267533963.1">
    <property type="nucleotide sequence ID" value="NZ_JAPNKA010000001.1"/>
</dbReference>
<reference evidence="16 17" key="1">
    <citation type="submission" date="2022-11" db="EMBL/GenBank/DDBJ databases">
        <title>Minimal conservation of predation-associated metabolite biosynthetic gene clusters underscores biosynthetic potential of Myxococcota including descriptions for ten novel species: Archangium lansinium sp. nov., Myxococcus landrumus sp. nov., Nannocystis bai.</title>
        <authorList>
            <person name="Ahearne A."/>
            <person name="Stevens C."/>
            <person name="Phillips K."/>
        </authorList>
    </citation>
    <scope>NUCLEOTIDE SEQUENCE [LARGE SCALE GENOMIC DNA]</scope>
    <source>
        <strain evidence="16 17">MIWBW</strain>
    </source>
</reference>
<keyword evidence="17" id="KW-1185">Reference proteome</keyword>
<evidence type="ECO:0000256" key="9">
    <source>
        <dbReference type="ARBA" id="ARBA00022741"/>
    </source>
</evidence>
<dbReference type="InterPro" id="IPR002192">
    <property type="entry name" value="PPDK_AMP/ATP-bd"/>
</dbReference>
<dbReference type="Gene3D" id="3.30.1490.20">
    <property type="entry name" value="ATP-grasp fold, A domain"/>
    <property type="match status" value="1"/>
</dbReference>
<comment type="pathway">
    <text evidence="3">Carbohydrate biosynthesis; gluconeogenesis.</text>
</comment>
<gene>
    <name evidence="16" type="ORF">OV287_10960</name>
</gene>
<evidence type="ECO:0000256" key="7">
    <source>
        <dbReference type="ARBA" id="ARBA00022679"/>
    </source>
</evidence>
<evidence type="ECO:0000256" key="10">
    <source>
        <dbReference type="ARBA" id="ARBA00022777"/>
    </source>
</evidence>
<keyword evidence="11" id="KW-0067">ATP-binding</keyword>
<comment type="function">
    <text evidence="2">Catalyzes the phosphorylation of pyruvate to phosphoenolpyruvate.</text>
</comment>